<dbReference type="CDD" id="cd18186">
    <property type="entry name" value="BTB_POZ_ZBTB_KLHL-like"/>
    <property type="match status" value="1"/>
</dbReference>
<dbReference type="AlphaFoldDB" id="A0A4S8V819"/>
<dbReference type="PANTHER" id="PTHR47843">
    <property type="entry name" value="BTB DOMAIN-CONTAINING PROTEIN-RELATED"/>
    <property type="match status" value="1"/>
</dbReference>
<evidence type="ECO:0000259" key="1">
    <source>
        <dbReference type="PROSITE" id="PS50097"/>
    </source>
</evidence>
<evidence type="ECO:0000313" key="2">
    <source>
        <dbReference type="EMBL" id="THW06616.1"/>
    </source>
</evidence>
<name>A0A4S8V819_AURPU</name>
<dbReference type="SUPFAM" id="SSF54695">
    <property type="entry name" value="POZ domain"/>
    <property type="match status" value="1"/>
</dbReference>
<gene>
    <name evidence="2" type="ORF">D6D24_09878</name>
</gene>
<dbReference type="InterPro" id="IPR000210">
    <property type="entry name" value="BTB/POZ_dom"/>
</dbReference>
<proteinExistence type="predicted"/>
<organism evidence="2 3">
    <name type="scientific">Aureobasidium pullulans</name>
    <name type="common">Black yeast</name>
    <name type="synonym">Pullularia pullulans</name>
    <dbReference type="NCBI Taxonomy" id="5580"/>
    <lineage>
        <taxon>Eukaryota</taxon>
        <taxon>Fungi</taxon>
        <taxon>Dikarya</taxon>
        <taxon>Ascomycota</taxon>
        <taxon>Pezizomycotina</taxon>
        <taxon>Dothideomycetes</taxon>
        <taxon>Dothideomycetidae</taxon>
        <taxon>Dothideales</taxon>
        <taxon>Saccotheciaceae</taxon>
        <taxon>Aureobasidium</taxon>
    </lineage>
</organism>
<feature type="domain" description="BTB" evidence="1">
    <location>
        <begin position="50"/>
        <end position="118"/>
    </location>
</feature>
<dbReference type="Pfam" id="PF00651">
    <property type="entry name" value="BTB"/>
    <property type="match status" value="1"/>
</dbReference>
<dbReference type="SMART" id="SM00225">
    <property type="entry name" value="BTB"/>
    <property type="match status" value="1"/>
</dbReference>
<dbReference type="Proteomes" id="UP000308014">
    <property type="component" value="Unassembled WGS sequence"/>
</dbReference>
<dbReference type="Gene3D" id="3.30.710.10">
    <property type="entry name" value="Potassium Channel Kv1.1, Chain A"/>
    <property type="match status" value="1"/>
</dbReference>
<comment type="caution">
    <text evidence="2">The sequence shown here is derived from an EMBL/GenBank/DDBJ whole genome shotgun (WGS) entry which is preliminary data.</text>
</comment>
<dbReference type="PANTHER" id="PTHR47843:SF5">
    <property type="entry name" value="BTB_POZ DOMAIN PROTEIN"/>
    <property type="match status" value="1"/>
</dbReference>
<accession>A0A4S8V819</accession>
<dbReference type="EMBL" id="QZAJ01000750">
    <property type="protein sequence ID" value="THW06616.1"/>
    <property type="molecule type" value="Genomic_DNA"/>
</dbReference>
<dbReference type="InterPro" id="IPR011333">
    <property type="entry name" value="SKP1/BTB/POZ_sf"/>
</dbReference>
<protein>
    <recommendedName>
        <fullName evidence="1">BTB domain-containing protein</fullName>
    </recommendedName>
</protein>
<reference evidence="2 3" key="1">
    <citation type="submission" date="2018-10" db="EMBL/GenBank/DDBJ databases">
        <title>Fifty Aureobasidium pullulans genomes reveal a recombining polyextremotolerant generalist.</title>
        <authorList>
            <person name="Gostincar C."/>
            <person name="Turk M."/>
            <person name="Zajc J."/>
            <person name="Gunde-Cimerman N."/>
        </authorList>
    </citation>
    <scope>NUCLEOTIDE SEQUENCE [LARGE SCALE GENOMIC DNA]</scope>
    <source>
        <strain evidence="2 3">EXF-11318</strain>
    </source>
</reference>
<dbReference type="PROSITE" id="PS50097">
    <property type="entry name" value="BTB"/>
    <property type="match status" value="1"/>
</dbReference>
<sequence>MSSTPSNTSASVSKLPAFGDARGSHFAFSMTSGNAMKSSNCSLYNNETLSDITISFSGQQVIAHKAILAHKSTYFLRAFTSLFGVAASTEINLGDDDDAEAVHAMIRHIYDLPYAVTTNKDGQDGNVAYAPEEYLKFQLNVFMVADKYHVPCLCKQVVPEFLSLLQVTWTTEVFAECVQKLCGPEAIVMADSSLQVAVADFFANNMSKITHHESLVKMIQQDQTFTGRILAGILTSTLDSTRHLVVCCKPDGSVRGGPDCTGKRKGDLGYLAALNLRCVHCGLPAGQTYYKSGGQAAASRLANSVKVILM</sequence>
<evidence type="ECO:0000313" key="3">
    <source>
        <dbReference type="Proteomes" id="UP000308014"/>
    </source>
</evidence>